<accession>A0AAD8PEI3</accession>
<feature type="signal peptide" evidence="1">
    <location>
        <begin position="1"/>
        <end position="20"/>
    </location>
</feature>
<reference evidence="2" key="1">
    <citation type="submission" date="2023-08" db="EMBL/GenBank/DDBJ databases">
        <title>Draft sequence of the Babesia gibsoni genome.</title>
        <authorList>
            <person name="Yamagishi J.Y."/>
            <person name="Xuan X.X."/>
        </authorList>
    </citation>
    <scope>NUCLEOTIDE SEQUENCE</scope>
    <source>
        <strain evidence="2">Azabu</strain>
    </source>
</reference>
<dbReference type="InterPro" id="IPR038160">
    <property type="entry name" value="6_CYS_dom_sf"/>
</dbReference>
<sequence length="1018" mass="115083">MASYFLLLPLFLAFCSWASAYRWLVLRIDDLSTTDDYKRISVVKGTVTFGFSVRIKCPKPYVIYPRNNYVDATNDPRVFVEAGGNLEEVPISEVVTSFYGKPIVRFFQDDETAGMEINYPGVFNSSQFNGVDIIRNNVTHLFFLCSLPSDYVYRDMGKKLIYLNVDRDSDFTKSMKKAISRYLKEKKTAVGVISLDIRKIRRITHGCGSIPTPFFANETQYDEQSGVRSCSIDIMKHPDVGFYCDGTVQPSNCFTRLLDGDTGEETYPRTHINKAMSYEYEWHFASYDRKRLTKAFTGYCQCIDKVTGDIKAKITIMTDMSPVCDIKEMLVTNMSQPITGKWCDVGMIPGSTLTIRLPANIYGEASLILNEGEHIASLPVKMNSFMYPSDMSNQFLNHSDVMGGIHSQNLYSSAEYVLGDALQIDQSKQEDEGIITVRYREGMTLSYPSSLPGFSYTWKLLTNPLIYAIKGVIASITIIPVTTHDYNMHGCEPPTASVFSKVTDENSTKQDFIIYGHKMRICETNARYTQEYGLYCLQGHTMLPSDCGKYVYDSSLQRIEESSDYEGSFLNTYVSSMLVLRNLNYKPQVAFSKSCSCVDESGVENAKVVIHNYTDHLLYPTKLGPKLDMTMIVPSVNIVNGNVDGKVLPEVQEIQFPNYTPQNFISMTPGMSLTVVCSAPMFTPSFKTVNLADETEPYLVPSNVYVNTGPFYRGNTHNQWDRSELDKDYANVLPLNMKKYFYQHIFSDNRYKMVPVEYSRVLGTNSAGFRVETTAYSNGESRTAFDIKYPASSIVVSKFSQEYIDLKYLCAKFTRVHKRNKDGSRSDYDVKRYYHGEANGSRREEEPQFLLFDYDYYAVDATHNTLNSASKVYADYRETRTLNVWGTLDVVVPTTDPYLRGCGIADKSEELFREDTIPILNDVGNRIGCEVDISKGDASFYCPLPYVTEPPNCIPTSSGGAFTVKQPGGDKNKHFYIFTKDGMDNSAVSHLQGAVRGVFECHCVTNKGLRMTTIRVYA</sequence>
<dbReference type="AlphaFoldDB" id="A0AAD8PEI3"/>
<evidence type="ECO:0008006" key="4">
    <source>
        <dbReference type="Google" id="ProtNLM"/>
    </source>
</evidence>
<feature type="chain" id="PRO_5041927158" description="6-Cys domain-containing protein" evidence="1">
    <location>
        <begin position="21"/>
        <end position="1018"/>
    </location>
</feature>
<organism evidence="2 3">
    <name type="scientific">Babesia gibsoni</name>
    <dbReference type="NCBI Taxonomy" id="33632"/>
    <lineage>
        <taxon>Eukaryota</taxon>
        <taxon>Sar</taxon>
        <taxon>Alveolata</taxon>
        <taxon>Apicomplexa</taxon>
        <taxon>Aconoidasida</taxon>
        <taxon>Piroplasmida</taxon>
        <taxon>Babesiidae</taxon>
        <taxon>Babesia</taxon>
    </lineage>
</organism>
<dbReference type="Gene3D" id="2.60.40.2860">
    <property type="match status" value="3"/>
</dbReference>
<evidence type="ECO:0000256" key="1">
    <source>
        <dbReference type="SAM" id="SignalP"/>
    </source>
</evidence>
<gene>
    <name evidence="2" type="ORF">BgAZ_207640</name>
</gene>
<dbReference type="Proteomes" id="UP001230268">
    <property type="component" value="Unassembled WGS sequence"/>
</dbReference>
<comment type="caution">
    <text evidence="2">The sequence shown here is derived from an EMBL/GenBank/DDBJ whole genome shotgun (WGS) entry which is preliminary data.</text>
</comment>
<protein>
    <recommendedName>
        <fullName evidence="4">6-Cys domain-containing protein</fullName>
    </recommendedName>
</protein>
<keyword evidence="1" id="KW-0732">Signal</keyword>
<evidence type="ECO:0000313" key="2">
    <source>
        <dbReference type="EMBL" id="KAK1443888.1"/>
    </source>
</evidence>
<dbReference type="EMBL" id="JAVEPI010000002">
    <property type="protein sequence ID" value="KAK1443888.1"/>
    <property type="molecule type" value="Genomic_DNA"/>
</dbReference>
<keyword evidence="3" id="KW-1185">Reference proteome</keyword>
<evidence type="ECO:0000313" key="3">
    <source>
        <dbReference type="Proteomes" id="UP001230268"/>
    </source>
</evidence>
<proteinExistence type="predicted"/>
<name>A0AAD8PEI3_BABGI</name>